<dbReference type="EMBL" id="LYPA01000023">
    <property type="protein sequence ID" value="OBR68937.1"/>
    <property type="molecule type" value="Genomic_DNA"/>
</dbReference>
<proteinExistence type="predicted"/>
<reference evidence="1 2" key="1">
    <citation type="submission" date="2016-05" db="EMBL/GenBank/DDBJ databases">
        <title>Paenibacillus oryzae. sp. nov., isolated from the rice root.</title>
        <authorList>
            <person name="Zhang J."/>
            <person name="Zhang X."/>
        </authorList>
    </citation>
    <scope>NUCLEOTIDE SEQUENCE [LARGE SCALE GENOMIC DNA]</scope>
    <source>
        <strain evidence="1 2">1DrF-4</strain>
    </source>
</reference>
<evidence type="ECO:0000313" key="2">
    <source>
        <dbReference type="Proteomes" id="UP000092024"/>
    </source>
</evidence>
<protein>
    <recommendedName>
        <fullName evidence="3">Amino acid transporter</fullName>
    </recommendedName>
</protein>
<sequence length="192" mass="23054">MYLNHFKITNCIASLMKDYNYPWAIAGGWAIDLYIGNITRDHEDIEIVIFRDDQKKLQDYLVGWNFKKVSYGEIEPWQLGERLELPIHETYAEESDNKLEVLLNESEGNDWVFRRDNRIRKPKSEIILQSLNGVRYLCPEIVLLYKSKNPRYKDQEDFKNINKLIETERKEWLINSLKTLYVEHPWIEARSR</sequence>
<gene>
    <name evidence="1" type="ORF">A7K91_15020</name>
</gene>
<evidence type="ECO:0008006" key="3">
    <source>
        <dbReference type="Google" id="ProtNLM"/>
    </source>
</evidence>
<evidence type="ECO:0000313" key="1">
    <source>
        <dbReference type="EMBL" id="OBR68937.1"/>
    </source>
</evidence>
<dbReference type="AlphaFoldDB" id="A0A1A5YTI4"/>
<dbReference type="STRING" id="1844972.A7K91_15020"/>
<dbReference type="OrthoDB" id="9800567at2"/>
<accession>A0A1A5YTI4</accession>
<keyword evidence="2" id="KW-1185">Reference proteome</keyword>
<name>A0A1A5YTI4_9BACL</name>
<dbReference type="Gene3D" id="3.30.460.40">
    <property type="match status" value="1"/>
</dbReference>
<organism evidence="1 2">
    <name type="scientific">Paenibacillus oryzae</name>
    <dbReference type="NCBI Taxonomy" id="1844972"/>
    <lineage>
        <taxon>Bacteria</taxon>
        <taxon>Bacillati</taxon>
        <taxon>Bacillota</taxon>
        <taxon>Bacilli</taxon>
        <taxon>Bacillales</taxon>
        <taxon>Paenibacillaceae</taxon>
        <taxon>Paenibacillus</taxon>
    </lineage>
</organism>
<dbReference type="Pfam" id="PF10706">
    <property type="entry name" value="Aminoglyc_resit"/>
    <property type="match status" value="1"/>
</dbReference>
<comment type="caution">
    <text evidence="1">The sequence shown here is derived from an EMBL/GenBank/DDBJ whole genome shotgun (WGS) entry which is preliminary data.</text>
</comment>
<dbReference type="InterPro" id="IPR019646">
    <property type="entry name" value="Aminoglyc_AdlTrfase"/>
</dbReference>
<dbReference type="Proteomes" id="UP000092024">
    <property type="component" value="Unassembled WGS sequence"/>
</dbReference>